<keyword evidence="4" id="KW-1003">Cell membrane</keyword>
<dbReference type="Proteomes" id="UP000326091">
    <property type="component" value="Chromosome"/>
</dbReference>
<comment type="similarity">
    <text evidence="2">Belongs to the TonB family.</text>
</comment>
<dbReference type="Pfam" id="PF03544">
    <property type="entry name" value="TonB_C"/>
    <property type="match status" value="1"/>
</dbReference>
<sequence>MVGRVFMLLCNFVFISSVMMGQSDDSREGMEDIVKYISMEVISDHASMDSDFIKLDIRNKSPYRIYYGASYHFQKFTGKGWKDVEFSGADIGWELGLHWLDSQQAVIKKCYLYREYYDYIPGIYRILKQFEYDIPPQKYKVKKYATFILKDDGTVGIFPSEKVSMVKPASSDSIFHVSDSAVEEVYQVVEDMPEYPGGREALLKLIDDNLQYPDVARKCKIQGRVVVSVVIDEHGSLIKPQIMRSIFPSLDEEALRVVGIISKKLWKPGKQNGTAVKVKYPISVIFKLDD</sequence>
<reference evidence="11 12" key="1">
    <citation type="submission" date="2019-09" db="EMBL/GenBank/DDBJ databases">
        <title>Commensal-derived Metabolites Govern Vibrio cholerae Pathogenesis in Host.</title>
        <authorList>
            <person name="Yoon S.S."/>
            <person name="Yoon M.Y."/>
        </authorList>
    </citation>
    <scope>NUCLEOTIDE SEQUENCE [LARGE SCALE GENOMIC DNA]</scope>
    <source>
        <strain evidence="11 12">VIC01</strain>
    </source>
</reference>
<dbReference type="GO" id="GO:0031992">
    <property type="term" value="F:energy transducer activity"/>
    <property type="evidence" value="ECO:0007669"/>
    <property type="project" value="TreeGrafter"/>
</dbReference>
<evidence type="ECO:0000256" key="7">
    <source>
        <dbReference type="ARBA" id="ARBA00022927"/>
    </source>
</evidence>
<name>A0A5P3AX57_PHOVU</name>
<dbReference type="InterPro" id="IPR046878">
    <property type="entry name" value="Big_14"/>
</dbReference>
<dbReference type="Pfam" id="PF20251">
    <property type="entry name" value="Big_14"/>
    <property type="match status" value="1"/>
</dbReference>
<organism evidence="11 12">
    <name type="scientific">Phocaeicola vulgatus</name>
    <name type="common">Bacteroides vulgatus</name>
    <dbReference type="NCBI Taxonomy" id="821"/>
    <lineage>
        <taxon>Bacteria</taxon>
        <taxon>Pseudomonadati</taxon>
        <taxon>Bacteroidota</taxon>
        <taxon>Bacteroidia</taxon>
        <taxon>Bacteroidales</taxon>
        <taxon>Bacteroidaceae</taxon>
        <taxon>Phocaeicola</taxon>
    </lineage>
</organism>
<dbReference type="PROSITE" id="PS52015">
    <property type="entry name" value="TONB_CTD"/>
    <property type="match status" value="1"/>
</dbReference>
<keyword evidence="3" id="KW-0813">Transport</keyword>
<dbReference type="SUPFAM" id="SSF74653">
    <property type="entry name" value="TolA/TonB C-terminal domain"/>
    <property type="match status" value="1"/>
</dbReference>
<evidence type="ECO:0000313" key="11">
    <source>
        <dbReference type="EMBL" id="QEW38231.1"/>
    </source>
</evidence>
<protein>
    <recommendedName>
        <fullName evidence="10">TonB C-terminal domain-containing protein</fullName>
    </recommendedName>
</protein>
<dbReference type="PANTHER" id="PTHR33446">
    <property type="entry name" value="PROTEIN TONB-RELATED"/>
    <property type="match status" value="1"/>
</dbReference>
<proteinExistence type="inferred from homology"/>
<evidence type="ECO:0000256" key="8">
    <source>
        <dbReference type="ARBA" id="ARBA00022989"/>
    </source>
</evidence>
<dbReference type="Gene3D" id="3.30.1150.10">
    <property type="match status" value="1"/>
</dbReference>
<keyword evidence="9" id="KW-0472">Membrane</keyword>
<dbReference type="EMBL" id="CP043529">
    <property type="protein sequence ID" value="QEW38231.1"/>
    <property type="molecule type" value="Genomic_DNA"/>
</dbReference>
<evidence type="ECO:0000256" key="3">
    <source>
        <dbReference type="ARBA" id="ARBA00022448"/>
    </source>
</evidence>
<evidence type="ECO:0000256" key="9">
    <source>
        <dbReference type="ARBA" id="ARBA00023136"/>
    </source>
</evidence>
<evidence type="ECO:0000256" key="1">
    <source>
        <dbReference type="ARBA" id="ARBA00004383"/>
    </source>
</evidence>
<evidence type="ECO:0000259" key="10">
    <source>
        <dbReference type="PROSITE" id="PS52015"/>
    </source>
</evidence>
<comment type="subcellular location">
    <subcellularLocation>
        <location evidence="1">Cell inner membrane</location>
        <topology evidence="1">Single-pass membrane protein</topology>
        <orientation evidence="1">Periplasmic side</orientation>
    </subcellularLocation>
</comment>
<dbReference type="AlphaFoldDB" id="A0A5P3AX57"/>
<gene>
    <name evidence="11" type="ORF">VIC01_03855</name>
</gene>
<keyword evidence="8" id="KW-1133">Transmembrane helix</keyword>
<feature type="domain" description="TonB C-terminal" evidence="10">
    <location>
        <begin position="197"/>
        <end position="290"/>
    </location>
</feature>
<keyword evidence="7" id="KW-0653">Protein transport</keyword>
<dbReference type="InterPro" id="IPR037682">
    <property type="entry name" value="TonB_C"/>
</dbReference>
<evidence type="ECO:0000256" key="6">
    <source>
        <dbReference type="ARBA" id="ARBA00022692"/>
    </source>
</evidence>
<evidence type="ECO:0000256" key="5">
    <source>
        <dbReference type="ARBA" id="ARBA00022519"/>
    </source>
</evidence>
<dbReference type="InterPro" id="IPR051045">
    <property type="entry name" value="TonB-dependent_transducer"/>
</dbReference>
<evidence type="ECO:0000256" key="4">
    <source>
        <dbReference type="ARBA" id="ARBA00022475"/>
    </source>
</evidence>
<dbReference type="PANTHER" id="PTHR33446:SF2">
    <property type="entry name" value="PROTEIN TONB"/>
    <property type="match status" value="1"/>
</dbReference>
<dbReference type="GO" id="GO:0015031">
    <property type="term" value="P:protein transport"/>
    <property type="evidence" value="ECO:0007669"/>
    <property type="project" value="UniProtKB-KW"/>
</dbReference>
<dbReference type="GO" id="GO:0098797">
    <property type="term" value="C:plasma membrane protein complex"/>
    <property type="evidence" value="ECO:0007669"/>
    <property type="project" value="TreeGrafter"/>
</dbReference>
<evidence type="ECO:0000256" key="2">
    <source>
        <dbReference type="ARBA" id="ARBA00006555"/>
    </source>
</evidence>
<dbReference type="NCBIfam" id="TIGR01352">
    <property type="entry name" value="tonB_Cterm"/>
    <property type="match status" value="1"/>
</dbReference>
<keyword evidence="6" id="KW-0812">Transmembrane</keyword>
<dbReference type="GO" id="GO:0055085">
    <property type="term" value="P:transmembrane transport"/>
    <property type="evidence" value="ECO:0007669"/>
    <property type="project" value="InterPro"/>
</dbReference>
<dbReference type="InterPro" id="IPR006260">
    <property type="entry name" value="TonB/TolA_C"/>
</dbReference>
<evidence type="ECO:0000313" key="12">
    <source>
        <dbReference type="Proteomes" id="UP000326091"/>
    </source>
</evidence>
<keyword evidence="5" id="KW-0997">Cell inner membrane</keyword>
<accession>A0A5P3AX57</accession>